<dbReference type="SUPFAM" id="SSF47336">
    <property type="entry name" value="ACP-like"/>
    <property type="match status" value="2"/>
</dbReference>
<dbReference type="InterPro" id="IPR018201">
    <property type="entry name" value="Ketoacyl_synth_AS"/>
</dbReference>
<dbReference type="InterPro" id="IPR057326">
    <property type="entry name" value="KR_dom"/>
</dbReference>
<dbReference type="SMART" id="SM00825">
    <property type="entry name" value="PKS_KS"/>
    <property type="match status" value="1"/>
</dbReference>
<dbReference type="Pfam" id="PF00698">
    <property type="entry name" value="Acyl_transf_1"/>
    <property type="match status" value="1"/>
</dbReference>
<dbReference type="Pfam" id="PF14765">
    <property type="entry name" value="PS-DH"/>
    <property type="match status" value="1"/>
</dbReference>
<dbReference type="SUPFAM" id="SSF56801">
    <property type="entry name" value="Acetyl-CoA synthetase-like"/>
    <property type="match status" value="1"/>
</dbReference>
<dbReference type="InterPro" id="IPR049551">
    <property type="entry name" value="PKS_DH_C"/>
</dbReference>
<keyword evidence="15" id="KW-0012">Acyltransferase</keyword>
<dbReference type="OMA" id="CPTEYLM"/>
<dbReference type="InterPro" id="IPR013120">
    <property type="entry name" value="FAR_NAD-bd"/>
</dbReference>
<dbReference type="GO" id="GO:0032259">
    <property type="term" value="P:methylation"/>
    <property type="evidence" value="ECO:0007669"/>
    <property type="project" value="UniProtKB-KW"/>
</dbReference>
<keyword evidence="5" id="KW-0489">Methyltransferase</keyword>
<dbReference type="InterPro" id="IPR016039">
    <property type="entry name" value="Thiolase-like"/>
</dbReference>
<dbReference type="InterPro" id="IPR013217">
    <property type="entry name" value="Methyltransf_12"/>
</dbReference>
<evidence type="ECO:0000256" key="6">
    <source>
        <dbReference type="ARBA" id="ARBA00022679"/>
    </source>
</evidence>
<dbReference type="Pfam" id="PF00501">
    <property type="entry name" value="AMP-binding"/>
    <property type="match status" value="1"/>
</dbReference>
<dbReference type="OrthoDB" id="329835at2759"/>
<dbReference type="Pfam" id="PF02801">
    <property type="entry name" value="Ketoacyl-synt_C"/>
    <property type="match status" value="1"/>
</dbReference>
<dbReference type="Gene3D" id="3.40.50.12780">
    <property type="entry name" value="N-terminal domain of ligase-like"/>
    <property type="match status" value="1"/>
</dbReference>
<evidence type="ECO:0000313" key="15">
    <source>
        <dbReference type="EMBL" id="EED14366.1"/>
    </source>
</evidence>
<dbReference type="Gene3D" id="3.40.50.720">
    <property type="entry name" value="NAD(P)-binding Rossmann-like Domain"/>
    <property type="match status" value="2"/>
</dbReference>
<dbReference type="InterPro" id="IPR042099">
    <property type="entry name" value="ANL_N_sf"/>
</dbReference>
<dbReference type="STRING" id="441959.B8MPC7"/>
<evidence type="ECO:0000256" key="4">
    <source>
        <dbReference type="ARBA" id="ARBA00022598"/>
    </source>
</evidence>
<dbReference type="Gene3D" id="3.40.366.10">
    <property type="entry name" value="Malonyl-Coenzyme A Acyl Carrier Protein, domain 2"/>
    <property type="match status" value="1"/>
</dbReference>
<evidence type="ECO:0000256" key="2">
    <source>
        <dbReference type="ARBA" id="ARBA00022450"/>
    </source>
</evidence>
<dbReference type="GO" id="GO:0008168">
    <property type="term" value="F:methyltransferase activity"/>
    <property type="evidence" value="ECO:0007669"/>
    <property type="project" value="UniProtKB-KW"/>
</dbReference>
<dbReference type="Gene3D" id="3.40.50.150">
    <property type="entry name" value="Vaccinia Virus protein VP39"/>
    <property type="match status" value="1"/>
</dbReference>
<dbReference type="InterPro" id="IPR049900">
    <property type="entry name" value="PKS_mFAS_DH"/>
</dbReference>
<dbReference type="GO" id="GO:0004312">
    <property type="term" value="F:fatty acid synthase activity"/>
    <property type="evidence" value="ECO:0007669"/>
    <property type="project" value="TreeGrafter"/>
</dbReference>
<dbReference type="SUPFAM" id="SSF55048">
    <property type="entry name" value="Probable ACP-binding domain of malonyl-CoA ACP transacylase"/>
    <property type="match status" value="1"/>
</dbReference>
<evidence type="ECO:0000256" key="10">
    <source>
        <dbReference type="PROSITE-ProRule" id="PRU01363"/>
    </source>
</evidence>
<keyword evidence="16" id="KW-1185">Reference proteome</keyword>
<accession>B8MPC7</accession>
<dbReference type="SMART" id="SM00826">
    <property type="entry name" value="PKS_DH"/>
    <property type="match status" value="1"/>
</dbReference>
<dbReference type="PhylomeDB" id="B8MPC7"/>
<dbReference type="HOGENOM" id="CLU_000022_37_5_1"/>
<dbReference type="GO" id="GO:0047462">
    <property type="term" value="F:phenylalanine racemase (ATP-hydrolyzing) activity"/>
    <property type="evidence" value="ECO:0007669"/>
    <property type="project" value="UniProtKB-EC"/>
</dbReference>
<feature type="region of interest" description="C-terminal hotdog fold" evidence="10">
    <location>
        <begin position="1094"/>
        <end position="1245"/>
    </location>
</feature>
<dbReference type="PROSITE" id="PS52019">
    <property type="entry name" value="PKS_MFAS_DH"/>
    <property type="match status" value="1"/>
</dbReference>
<keyword evidence="8" id="KW-0511">Multifunctional enzyme</keyword>
<feature type="compositionally biased region" description="Polar residues" evidence="11">
    <location>
        <begin position="2487"/>
        <end position="2505"/>
    </location>
</feature>
<dbReference type="InterPro" id="IPR001242">
    <property type="entry name" value="Condensation_dom"/>
</dbReference>
<gene>
    <name evidence="15" type="ORF">TSTA_105770</name>
</gene>
<dbReference type="InterPro" id="IPR036291">
    <property type="entry name" value="NAD(P)-bd_dom_sf"/>
</dbReference>
<dbReference type="InterPro" id="IPR014031">
    <property type="entry name" value="Ketoacyl_synth_C"/>
</dbReference>
<dbReference type="Gene3D" id="3.30.559.10">
    <property type="entry name" value="Chloramphenicol acetyltransferase-like domain"/>
    <property type="match status" value="1"/>
</dbReference>
<dbReference type="InterPro" id="IPR013968">
    <property type="entry name" value="PKS_KR"/>
</dbReference>
<feature type="domain" description="PKS/mFAS DH" evidence="14">
    <location>
        <begin position="944"/>
        <end position="1245"/>
    </location>
</feature>
<dbReference type="Gene3D" id="3.30.300.30">
    <property type="match status" value="1"/>
</dbReference>
<dbReference type="InterPro" id="IPR020845">
    <property type="entry name" value="AMP-binding_CS"/>
</dbReference>
<dbReference type="CDD" id="cd02440">
    <property type="entry name" value="AdoMet_MTases"/>
    <property type="match status" value="1"/>
</dbReference>
<evidence type="ECO:0000256" key="11">
    <source>
        <dbReference type="SAM" id="MobiDB-lite"/>
    </source>
</evidence>
<keyword evidence="2" id="KW-0596">Phosphopantetheine</keyword>
<sequence length="3928" mass="433762">MSSQGEPIAVIGSACRFPGGASSPSKLWELLHHPNDVLKTFPKNRLNLDAFHHNDGEYHGRTDVCNKGYLLDDDIRHFDTQFFNLSPAEADSMDPQQRLTMEVVYESVEAAGYTLEGMRGSPTSVYLGVMTGDWHDIQMRDPESINRYFATGTSKAILSNRVSYFFDFRGPSMTLDTACSSSLAAVHLAVQSLRNGESRFSIACGVNLILDAGSYITESKLHMLSPTSRSRMWDAAADGYARGEGVSAVVLKTLSQAIADGDHIECIIRETGMNSDGRTTGITMPSSEAQSALIKRTYKKAGLDSLVDRPQYFECHGTGTLAGDPVEARAVRQSFFPQEALSGSEKLYCGSIKTIIGHTEGCAGLAGLLKASLAVQHGVIPPNLLFSRLNPAIEPFYDTLQVPIAPIPWPIVSNGPRRTSVNSFGFGGTNVHAIVENYIPRSKLIPQPTPSSNDALLDKFVGPLTLSAENEASLCSNIKNITTYIRENPSVNLNDLAFVTQTRRTTFTTRASFSAKTREELLEALNSAIETSKKGGETGVRVQSSLESPAILGVFTGQGAQWAAMGRSMVKHSHVYRTSIEQCEDALRDIPNGPEWSLLKELVAPESESRINEAMISQPLCTATQIAIVDVLRHANIRFNAVVGHSSGEIGAAYAAGVLSLTDAMRVAYYRGLYARLASGGEGGQGSMMAVGLGHEETMDFCRKFDGRIRLAASNSPTSSTISGDEDAILEAKALLDEQNIFARLLKVDTAYHSHHMLKCAEPYLNSLKSVNIQANRPSDGCQWISSVYGNIEFEYDDEDLEQLQGQYWVDNMVKPVLFSEAIECSLWKAGPFNLALEIGPHPALRGPATQTMKTTLGSVVPYSTLLERGHDDVETFSDGVGYAWTYLTNLIDFAGYRTAFEGPDALRPQMLKNLPSYAWNHSKIHWTESRPSRRYRLAEKPPHEILGRRVGDDSDTEMRWRNFLKPNEISWVRGHVFQGQILFPTTGYMAMAIQAGMEVAGSRPVKLVEIRDLVIPRACTLEEGKLGVEFVFSLKRMNSEEDEDNFVGEFTCFSCSNQTVDSLEKNCYGTISIEFGEATEDTLPSRDQVDGDMMSVDVNEYYSSLTKIGLDYQGLFRGIKTFDRRMGYARATASWSMNDVGDQYVIHPGPLDVAFHSIIGAFCNPQSSSLWAPYLPVKVDRLALIPNVKYEGEPGQINFEVDAFITKITSNSFEGDVHIISQDGRTGVQAEGLTLKLFTEAHASDDRPMFSKTVWKVDKFSSSNDFDEIIPDGEELALAEIIDRTSFFWLRKIFDPLTENDITGWKPFHQSFFHAAKIVLRETRENKHPTTNVEWLNDSEDTIMDWKRMYANQADLKLIHAVGENLVGVMTSDVQLLEVMLVDDMLSNLYTHGRALQPLNRLVAELMEDLTFKFPRLDILEVGAGTGGTTNSVLNKIGNAYNRYTYTDVSAGFFDIAKNRFSHARRLDYKVLDIERDPTEQGFLEGSQDVILASNVLHATRTLKETMKNVRKLLKPGGYLMMVEVTGEYLQLMLLMGGLPGWWLGVDEGRTRGPGITLTEWDTLLCDTGFSGAEKYVSDLPDKYKHACSLIVSQAVDDDIRMLQDPLAFVDELPLEERLVLVGGKNLKLSRTVKGLEKIASRFTTHVLVADSIDSLADIHLVENTSYIVLSDLEKPLFSEPVTESRLKNLQRLFSTATNVLWVTSGRLEENPYANMSVGLGRALITELPNLNLQYLDITNSEYDSRFIAEMFLKLKIHKTSSLSSNHMLWCNEPEIVLRNGLLEVPRVILDEERNDRLNSLRRTITKDVFLDESPVTVSSHHGSLVLEQTAPWFKPLPAESANKVTMTVDYSVSLPYSGSSRTVLSSGKIDRSGDWTFCLSNNHISEMSVRKDQLLVIEGAQVDPELLRTTATCITANALLATISNTVLPDSSVIIFGASSELLQALTQLSTGYKFVFVTTSKEQSTLFTYIHPQASARAIRQALPKNVGYAFDLASEGAEKTRALLSELYPFMKLEATNFASNTVREILDNALFAARSLSATRSMGSVLSFEKLLSIPTSSISYPHVVDWTQRGVVKVNVKPINGDGLFSAEKTYLMVGLVSDLGRSIVRWMVDNGAKYVVLTSRSARVDEQWLRELEVSGAVVKVYKMDVSKRDSVQSVVDVVRKEMPPIAGVCNGALVLHDQLFVEMKPEALNEVFAPKVAGTLHLHEIFSERDLDFFISFSSMSSVVGNAGQSNYNAASLFQAALMNSRRAQGLAGSVMSLGMVADVGYIARRGASLMERLKKVFYMPISETDAHLIFAEAVAASNPNNVEGTIEMASGIQPFTYTASTKNRPPWSANPRFSHFVRQEDESKETRSDEFSNVPVREQMDAASSEEEAAVALLSAFSNKLETLLQISPGSLNVDAPLLDVGIDSLLAVEIRTWFLKQVHVDVPVLKVLSGDNARKICADATNKYLTTKMTERVSEPASNESDSIPESQKESDSSSVGDEPGTSTTATSVDFDTTSETNVLKKPEIERTEKLSFAQSRLWFQSRLSKDLTLFNSVYTYEIKSKIHIPRLKRAVAVVVNRHDALRTCFYRRPSDGEPVQGLLKDKSDVFEHMWTSDDQALQFQEEALRNRSWRLAEGDTFKVVLISRSQEHHFMIIAYHHIVMDGVGLHIFLKELNSIYVGNALNEAPKQYMDLSVEERKAIGRGDLDKNIEFWSEMLTPPPPTIPLLPLARFKARQTSNSYSNNESFRDLGADVTQQIKKTSANLNVTPFHFYVAGIQVLLNRLLGVEDFSIGILDANRSFDNSRTIGFFLNLISLRANVKASENYADVVKRTSLRYSNAQRNNSVPFDLILARLGIRRNITHTPLFQIAVNYRQGNFSQIPLGSSSLEFRTALDARSPYDLAFHVTPTDGTCYLQLVSNANLYDRQSTDSLLEMLSTLLVNASRDAAMPLSSYSIYPPQEVDRAVALGRGPRHDFGWPKTLTEKFEAVSKMFGDNIAVKDAHTALTYRQLFQLVNQLAKAILEKSPLPNSPVSVLVEPSIFWVASMLAILRIGRIYLPLDPTLPNERLAAIVKTSAASTLLCSQETLSRTKSFTGVDIVNITTLPEPCQIPINERPGEPAFILFTSGSTGTPKGIVLSQGGFINYAASKGKELSLGCEVVLQQSALGFDMAIAQACISVTHGGTLVIAPQDVRGDPIALAKLMFDEGVSFTLGTPTEYLMLLRYGFDDLRRQDAWRIACSGGETVTRQLKAAFRSLHRIPMLVDCYGPTEISCCATMRKVNLNVDQGRIDGGDDEDVGKANPNFQIYILDDAGKPLPAGLPGEIAIGGIGVALGYLDEELSQKKFIPNTFSCTEDNAHDLTTIYRTGDRGSLKSDGSLVFMGRMDTDTMVKLPGGLRVDLDEVASTIIYESRGSISDAVVTVRGNPAFLVAHVVLSTKYPMKEEALQRLANALPLARYMRPKLIIPLDRLPMTSNGKIDRKHVSCLSLPSMTVPSDSSQKVLSLTEGELRILWDSVLPRLIVGAKITPDSDFFAVGGTSLSLVKLQASVRSNMGITIPLVDLYHNSTLGDMAELISDQKKAQHIHKVIDWDAETSLPLSFDMAANQYAVNAKSNKDLEVLLTGSTSFLGSHILQSLVKNHAIRKVHCIGVSPDLEESHIQSDRVAVYTGSLSEPRLGLSSDIYAHLQGRVDRIILAGSQGHCLNSYFSLRRPNVHSTRQMGLFALPRRIPIHFISSSRVTLLNPEAKAALPPVSVAQYKPSNDGGEGFTSAKWASEIFLEKLASATSENVQLSVTIHRPCAVVGAEAPLEDALNALLRFSQVIRAVPDMSTINVDGYFDFQSVDKVADEIAATVIDDEAQGVTYRHYSSGEKVLPSGFKAYMEKYYGGAFKEIPLETWIQNARTAGLEELIIAYLQAITEKGEKMVFPFLGTTG</sequence>
<dbReference type="EMBL" id="EQ962658">
    <property type="protein sequence ID" value="EED14366.1"/>
    <property type="molecule type" value="Genomic_DNA"/>
</dbReference>
<dbReference type="GO" id="GO:0031177">
    <property type="term" value="F:phosphopantetheine binding"/>
    <property type="evidence" value="ECO:0007669"/>
    <property type="project" value="InterPro"/>
</dbReference>
<dbReference type="Pfam" id="PF00668">
    <property type="entry name" value="Condensation"/>
    <property type="match status" value="1"/>
</dbReference>
<dbReference type="eggNOG" id="KOG1202">
    <property type="taxonomic scope" value="Eukaryota"/>
</dbReference>
<dbReference type="Proteomes" id="UP000001745">
    <property type="component" value="Unassembled WGS sequence"/>
</dbReference>
<dbReference type="SUPFAM" id="SSF51735">
    <property type="entry name" value="NAD(P)-binding Rossmann-fold domains"/>
    <property type="match status" value="2"/>
</dbReference>
<feature type="active site" description="Proton acceptor; for dehydratase activity" evidence="10">
    <location>
        <position position="976"/>
    </location>
</feature>
<dbReference type="GeneID" id="8100436"/>
<dbReference type="GO" id="GO:0004315">
    <property type="term" value="F:3-oxoacyl-[acyl-carrier-protein] synthase activity"/>
    <property type="evidence" value="ECO:0007669"/>
    <property type="project" value="InterPro"/>
</dbReference>
<dbReference type="GO" id="GO:0009403">
    <property type="term" value="P:toxin biosynthetic process"/>
    <property type="evidence" value="ECO:0007669"/>
    <property type="project" value="UniProtKB-ARBA"/>
</dbReference>
<dbReference type="InterPro" id="IPR020807">
    <property type="entry name" value="PKS_DH"/>
</dbReference>
<evidence type="ECO:0000256" key="5">
    <source>
        <dbReference type="ARBA" id="ARBA00022603"/>
    </source>
</evidence>
<dbReference type="RefSeq" id="XP_002486604.1">
    <property type="nucleotide sequence ID" value="XM_002486559.1"/>
</dbReference>
<evidence type="ECO:0000256" key="7">
    <source>
        <dbReference type="ARBA" id="ARBA00022737"/>
    </source>
</evidence>
<dbReference type="InterPro" id="IPR014030">
    <property type="entry name" value="Ketoacyl_synth_N"/>
</dbReference>
<dbReference type="Gene3D" id="3.30.559.30">
    <property type="entry name" value="Nonribosomal peptide synthetase, condensation domain"/>
    <property type="match status" value="1"/>
</dbReference>
<keyword evidence="6 15" id="KW-0808">Transferase</keyword>
<evidence type="ECO:0000256" key="8">
    <source>
        <dbReference type="ARBA" id="ARBA00023268"/>
    </source>
</evidence>
<dbReference type="InterPro" id="IPR042104">
    <property type="entry name" value="PKS_dehydratase_sf"/>
</dbReference>
<dbReference type="SUPFAM" id="SSF52777">
    <property type="entry name" value="CoA-dependent acyltransferases"/>
    <property type="match status" value="2"/>
</dbReference>
<dbReference type="PROSITE" id="PS52004">
    <property type="entry name" value="KS3_2"/>
    <property type="match status" value="1"/>
</dbReference>
<feature type="region of interest" description="N-terminal hotdog fold" evidence="10">
    <location>
        <begin position="944"/>
        <end position="1079"/>
    </location>
</feature>
<dbReference type="Pfam" id="PF21089">
    <property type="entry name" value="PKS_DH_N"/>
    <property type="match status" value="1"/>
</dbReference>
<comment type="pathway">
    <text evidence="1">Secondary metabolite biosynthesis.</text>
</comment>
<dbReference type="GO" id="GO:0016874">
    <property type="term" value="F:ligase activity"/>
    <property type="evidence" value="ECO:0007669"/>
    <property type="project" value="UniProtKB-KW"/>
</dbReference>
<comment type="similarity">
    <text evidence="9">In the C-terminal section; belongs to the NRP synthetase family.</text>
</comment>
<evidence type="ECO:0000313" key="16">
    <source>
        <dbReference type="Proteomes" id="UP000001745"/>
    </source>
</evidence>
<evidence type="ECO:0000259" key="14">
    <source>
        <dbReference type="PROSITE" id="PS52019"/>
    </source>
</evidence>
<dbReference type="InterPro" id="IPR029063">
    <property type="entry name" value="SAM-dependent_MTases_sf"/>
</dbReference>
<dbReference type="PROSITE" id="PS00455">
    <property type="entry name" value="AMP_BINDING"/>
    <property type="match status" value="1"/>
</dbReference>
<dbReference type="PROSITE" id="PS00012">
    <property type="entry name" value="PHOSPHOPANTETHEINE"/>
    <property type="match status" value="1"/>
</dbReference>
<dbReference type="Pfam" id="PF00550">
    <property type="entry name" value="PP-binding"/>
    <property type="match status" value="1"/>
</dbReference>
<reference evidence="16" key="1">
    <citation type="journal article" date="2015" name="Genome Announc.">
        <title>Genome sequence of the AIDS-associated pathogen Penicillium marneffei (ATCC18224) and its near taxonomic relative Talaromyces stipitatus (ATCC10500).</title>
        <authorList>
            <person name="Nierman W.C."/>
            <person name="Fedorova-Abrams N.D."/>
            <person name="Andrianopoulos A."/>
        </authorList>
    </citation>
    <scope>NUCLEOTIDE SEQUENCE [LARGE SCALE GENOMIC DNA]</scope>
    <source>
        <strain evidence="16">ATCC 10500 / CBS 375.48 / QM 6759 / NRRL 1006</strain>
    </source>
</reference>
<dbReference type="InterPro" id="IPR036736">
    <property type="entry name" value="ACP-like_sf"/>
</dbReference>
<feature type="active site" description="Proton donor; for dehydratase activity" evidence="10">
    <location>
        <position position="1153"/>
    </location>
</feature>
<dbReference type="SMART" id="SM00823">
    <property type="entry name" value="PKS_PP"/>
    <property type="match status" value="2"/>
</dbReference>
<dbReference type="Pfam" id="PF07993">
    <property type="entry name" value="NAD_binding_4"/>
    <property type="match status" value="1"/>
</dbReference>
<dbReference type="Gene3D" id="3.40.47.10">
    <property type="match status" value="1"/>
</dbReference>
<feature type="region of interest" description="Disordered" evidence="11">
    <location>
        <begin position="2462"/>
        <end position="2505"/>
    </location>
</feature>
<dbReference type="SMART" id="SM00822">
    <property type="entry name" value="PKS_KR"/>
    <property type="match status" value="1"/>
</dbReference>
<dbReference type="Pfam" id="PF23297">
    <property type="entry name" value="ACP_SdgA_C"/>
    <property type="match status" value="1"/>
</dbReference>
<proteinExistence type="inferred from homology"/>
<keyword evidence="7" id="KW-0677">Repeat</keyword>
<evidence type="ECO:0000259" key="13">
    <source>
        <dbReference type="PROSITE" id="PS52004"/>
    </source>
</evidence>
<dbReference type="InterPro" id="IPR001227">
    <property type="entry name" value="Ac_transferase_dom_sf"/>
</dbReference>
<dbReference type="SMART" id="SM00827">
    <property type="entry name" value="PKS_AT"/>
    <property type="match status" value="1"/>
</dbReference>
<organism evidence="15 16">
    <name type="scientific">Talaromyces stipitatus (strain ATCC 10500 / CBS 375.48 / QM 6759 / NRRL 1006)</name>
    <name type="common">Penicillium stipitatum</name>
    <dbReference type="NCBI Taxonomy" id="441959"/>
    <lineage>
        <taxon>Eukaryota</taxon>
        <taxon>Fungi</taxon>
        <taxon>Dikarya</taxon>
        <taxon>Ascomycota</taxon>
        <taxon>Pezizomycotina</taxon>
        <taxon>Eurotiomycetes</taxon>
        <taxon>Eurotiomycetidae</taxon>
        <taxon>Eurotiales</taxon>
        <taxon>Trichocomaceae</taxon>
        <taxon>Talaromyces</taxon>
        <taxon>Talaromyces sect. Talaromyces</taxon>
    </lineage>
</organism>
<dbReference type="EC" id="2.3.1.161" evidence="15"/>
<dbReference type="InParanoid" id="B8MPC7"/>
<dbReference type="InterPro" id="IPR009081">
    <property type="entry name" value="PP-bd_ACP"/>
</dbReference>
<name>B8MPC7_TALSN</name>
<dbReference type="GO" id="GO:0006633">
    <property type="term" value="P:fatty acid biosynthetic process"/>
    <property type="evidence" value="ECO:0007669"/>
    <property type="project" value="InterPro"/>
</dbReference>
<dbReference type="InterPro" id="IPR049552">
    <property type="entry name" value="PKS_DH_N"/>
</dbReference>
<dbReference type="InterPro" id="IPR020806">
    <property type="entry name" value="PKS_PP-bd"/>
</dbReference>
<dbReference type="EC" id="5.1.1.11" evidence="15"/>
<keyword evidence="15" id="KW-0413">Isomerase</keyword>
<dbReference type="Pfam" id="PF08659">
    <property type="entry name" value="KR"/>
    <property type="match status" value="1"/>
</dbReference>
<dbReference type="PANTHER" id="PTHR43775">
    <property type="entry name" value="FATTY ACID SYNTHASE"/>
    <property type="match status" value="1"/>
</dbReference>
<dbReference type="CDD" id="cd05930">
    <property type="entry name" value="A_NRPS"/>
    <property type="match status" value="1"/>
</dbReference>
<keyword evidence="3" id="KW-0597">Phosphoprotein</keyword>
<dbReference type="PANTHER" id="PTHR43775:SF20">
    <property type="entry name" value="HYBRID PKS-NRPS SYNTHETASE APDA"/>
    <property type="match status" value="1"/>
</dbReference>
<evidence type="ECO:0000256" key="1">
    <source>
        <dbReference type="ARBA" id="ARBA00005179"/>
    </source>
</evidence>
<dbReference type="eggNOG" id="KOG1178">
    <property type="taxonomic scope" value="Eukaryota"/>
</dbReference>
<dbReference type="InterPro" id="IPR016035">
    <property type="entry name" value="Acyl_Trfase/lysoPLipase"/>
</dbReference>
<dbReference type="CDD" id="cd00833">
    <property type="entry name" value="PKS"/>
    <property type="match status" value="1"/>
</dbReference>
<feature type="domain" description="Ketosynthase family 3 (KS3)" evidence="13">
    <location>
        <begin position="5"/>
        <end position="437"/>
    </location>
</feature>
<keyword evidence="4" id="KW-0436">Ligase</keyword>
<dbReference type="PROSITE" id="PS00606">
    <property type="entry name" value="KS3_1"/>
    <property type="match status" value="1"/>
</dbReference>
<dbReference type="Gene3D" id="3.10.129.110">
    <property type="entry name" value="Polyketide synthase dehydratase"/>
    <property type="match status" value="1"/>
</dbReference>
<dbReference type="VEuPathDB" id="FungiDB:TSTA_105770"/>
<evidence type="ECO:0000259" key="12">
    <source>
        <dbReference type="PROSITE" id="PS50075"/>
    </source>
</evidence>
<dbReference type="InterPro" id="IPR023213">
    <property type="entry name" value="CAT-like_dom_sf"/>
</dbReference>
<dbReference type="Pfam" id="PF00109">
    <property type="entry name" value="ketoacyl-synt"/>
    <property type="match status" value="1"/>
</dbReference>
<evidence type="ECO:0000256" key="3">
    <source>
        <dbReference type="ARBA" id="ARBA00022553"/>
    </source>
</evidence>
<dbReference type="SUPFAM" id="SSF53335">
    <property type="entry name" value="S-adenosyl-L-methionine-dependent methyltransferases"/>
    <property type="match status" value="1"/>
</dbReference>
<dbReference type="SUPFAM" id="SSF53901">
    <property type="entry name" value="Thiolase-like"/>
    <property type="match status" value="1"/>
</dbReference>
<dbReference type="InterPro" id="IPR016036">
    <property type="entry name" value="Malonyl_transacylase_ACP-bd"/>
</dbReference>
<feature type="domain" description="Carrier" evidence="12">
    <location>
        <begin position="2381"/>
        <end position="2458"/>
    </location>
</feature>
<protein>
    <submittedName>
        <fullName evidence="15">Hybrid PKS-NRPS enzyme, putative</fullName>
        <ecNumber evidence="15">2.3.1.161</ecNumber>
        <ecNumber evidence="15">5.1.1.11</ecNumber>
    </submittedName>
</protein>
<dbReference type="Gene3D" id="1.10.1200.10">
    <property type="entry name" value="ACP-like"/>
    <property type="match status" value="2"/>
</dbReference>
<dbReference type="InterPro" id="IPR050091">
    <property type="entry name" value="PKS_NRPS_Biosynth_Enz"/>
</dbReference>
<dbReference type="InterPro" id="IPR045851">
    <property type="entry name" value="AMP-bd_C_sf"/>
</dbReference>
<feature type="compositionally biased region" description="Polar residues" evidence="11">
    <location>
        <begin position="2470"/>
        <end position="2480"/>
    </location>
</feature>
<feature type="domain" description="Carrier" evidence="12">
    <location>
        <begin position="3497"/>
        <end position="3573"/>
    </location>
</feature>
<dbReference type="InterPro" id="IPR000873">
    <property type="entry name" value="AMP-dep_synth/lig_dom"/>
</dbReference>
<dbReference type="Pfam" id="PF08242">
    <property type="entry name" value="Methyltransf_12"/>
    <property type="match status" value="1"/>
</dbReference>
<dbReference type="GO" id="GO:0050637">
    <property type="term" value="F:lovastatin nonaketide synthase activity"/>
    <property type="evidence" value="ECO:0007669"/>
    <property type="project" value="UniProtKB-EC"/>
</dbReference>
<dbReference type="Pfam" id="PF22621">
    <property type="entry name" value="CurL-like_PKS_C"/>
    <property type="match status" value="1"/>
</dbReference>
<dbReference type="InterPro" id="IPR020841">
    <property type="entry name" value="PKS_Beta-ketoAc_synthase_dom"/>
</dbReference>
<dbReference type="InterPro" id="IPR006162">
    <property type="entry name" value="Ppantetheine_attach_site"/>
</dbReference>
<dbReference type="CDD" id="cd19532">
    <property type="entry name" value="C_PKS-NRPS"/>
    <property type="match status" value="1"/>
</dbReference>
<dbReference type="InterPro" id="IPR014043">
    <property type="entry name" value="Acyl_transferase_dom"/>
</dbReference>
<dbReference type="SUPFAM" id="SSF52151">
    <property type="entry name" value="FabD/lysophospholipase-like"/>
    <property type="match status" value="1"/>
</dbReference>
<evidence type="ECO:0000256" key="9">
    <source>
        <dbReference type="ARBA" id="ARBA00029443"/>
    </source>
</evidence>
<dbReference type="PROSITE" id="PS50075">
    <property type="entry name" value="CARRIER"/>
    <property type="match status" value="2"/>
</dbReference>